<evidence type="ECO:0000259" key="2">
    <source>
        <dbReference type="Pfam" id="PF03372"/>
    </source>
</evidence>
<sequence>MTRSTGCSAAVPEFPTDAAPDSAGAARASVGPFSRRTALRAVAATAVGTPALAYGGGAAHAARGDRRLRAMTFNLRYASDQRPNSWPERRPVMRELLHRAAPHLIGTQEGLYHQLQDIAEDLGDDYAWLGTGRAGGSRDEFAALFYDIRRLTPVEYDHFWLSDTPYLIGSATWGNTVIRMATWVRFRDLRTGGEFYALNTHLDHLNQYSRERSATLITDRLRALDPAIPRIVTGDFNVPAHNNPVYDTMLGRGSLVDSWDTADSRSTLYATYHGYRPLVRDGERIDWILTSPSIRTHRAVIDTFSEGGQFPSDHLPVRALLELPEAPKAPKA</sequence>
<keyword evidence="3" id="KW-0378">Hydrolase</keyword>
<organism evidence="3 4">
    <name type="scientific">Streptomyces paromomycinus</name>
    <name type="common">Streptomyces rimosus subsp. paromomycinus</name>
    <dbReference type="NCBI Taxonomy" id="92743"/>
    <lineage>
        <taxon>Bacteria</taxon>
        <taxon>Bacillati</taxon>
        <taxon>Actinomycetota</taxon>
        <taxon>Actinomycetes</taxon>
        <taxon>Kitasatosporales</taxon>
        <taxon>Streptomycetaceae</taxon>
        <taxon>Streptomyces</taxon>
    </lineage>
</organism>
<gene>
    <name evidence="3" type="ORF">GKJPGBOP_07467</name>
</gene>
<dbReference type="RefSeq" id="WP_125057733.1">
    <property type="nucleotide sequence ID" value="NZ_BHZD01000001.1"/>
</dbReference>
<name>A0A401WE97_STREY</name>
<dbReference type="AlphaFoldDB" id="A0A401WE97"/>
<dbReference type="InterPro" id="IPR005135">
    <property type="entry name" value="Endo/exonuclease/phosphatase"/>
</dbReference>
<dbReference type="Gene3D" id="3.60.10.10">
    <property type="entry name" value="Endonuclease/exonuclease/phosphatase"/>
    <property type="match status" value="1"/>
</dbReference>
<dbReference type="InterPro" id="IPR006311">
    <property type="entry name" value="TAT_signal"/>
</dbReference>
<evidence type="ECO:0000313" key="4">
    <source>
        <dbReference type="Proteomes" id="UP000286746"/>
    </source>
</evidence>
<comment type="caution">
    <text evidence="3">The sequence shown here is derived from an EMBL/GenBank/DDBJ whole genome shotgun (WGS) entry which is preliminary data.</text>
</comment>
<dbReference type="Proteomes" id="UP000286746">
    <property type="component" value="Unassembled WGS sequence"/>
</dbReference>
<dbReference type="InterPro" id="IPR036691">
    <property type="entry name" value="Endo/exonu/phosph_ase_sf"/>
</dbReference>
<keyword evidence="4" id="KW-1185">Reference proteome</keyword>
<dbReference type="CDD" id="cd09083">
    <property type="entry name" value="EEP-1"/>
    <property type="match status" value="1"/>
</dbReference>
<dbReference type="PROSITE" id="PS51318">
    <property type="entry name" value="TAT"/>
    <property type="match status" value="1"/>
</dbReference>
<dbReference type="SUPFAM" id="SSF56219">
    <property type="entry name" value="DNase I-like"/>
    <property type="match status" value="1"/>
</dbReference>
<protein>
    <submittedName>
        <fullName evidence="3">Metal-dependent hydrolase</fullName>
    </submittedName>
</protein>
<dbReference type="Pfam" id="PF03372">
    <property type="entry name" value="Exo_endo_phos"/>
    <property type="match status" value="1"/>
</dbReference>
<evidence type="ECO:0000256" key="1">
    <source>
        <dbReference type="SAM" id="MobiDB-lite"/>
    </source>
</evidence>
<feature type="domain" description="Endonuclease/exonuclease/phosphatase" evidence="2">
    <location>
        <begin position="71"/>
        <end position="314"/>
    </location>
</feature>
<feature type="compositionally biased region" description="Low complexity" evidence="1">
    <location>
        <begin position="17"/>
        <end position="26"/>
    </location>
</feature>
<dbReference type="EMBL" id="BHZD01000001">
    <property type="protein sequence ID" value="GCD47674.1"/>
    <property type="molecule type" value="Genomic_DNA"/>
</dbReference>
<evidence type="ECO:0000313" key="3">
    <source>
        <dbReference type="EMBL" id="GCD47674.1"/>
    </source>
</evidence>
<feature type="region of interest" description="Disordered" evidence="1">
    <location>
        <begin position="1"/>
        <end position="26"/>
    </location>
</feature>
<accession>A0A401WE97</accession>
<dbReference type="GO" id="GO:0016787">
    <property type="term" value="F:hydrolase activity"/>
    <property type="evidence" value="ECO:0007669"/>
    <property type="project" value="UniProtKB-KW"/>
</dbReference>
<reference evidence="3 4" key="1">
    <citation type="submission" date="2018-11" db="EMBL/GenBank/DDBJ databases">
        <title>Whole genome sequence of Streptomyces paromomycinus NBRC 15454(T).</title>
        <authorList>
            <person name="Komaki H."/>
            <person name="Tamura T."/>
        </authorList>
    </citation>
    <scope>NUCLEOTIDE SEQUENCE [LARGE SCALE GENOMIC DNA]</scope>
    <source>
        <strain evidence="3 4">NBRC 15454</strain>
    </source>
</reference>
<proteinExistence type="predicted"/>